<keyword evidence="1" id="KW-0004">4Fe-4S</keyword>
<comment type="caution">
    <text evidence="7">The sequence shown here is derived from an EMBL/GenBank/DDBJ whole genome shotgun (WGS) entry which is preliminary data.</text>
</comment>
<dbReference type="GO" id="GO:0016491">
    <property type="term" value="F:oxidoreductase activity"/>
    <property type="evidence" value="ECO:0007669"/>
    <property type="project" value="UniProtKB-KW"/>
</dbReference>
<dbReference type="InterPro" id="IPR036188">
    <property type="entry name" value="FAD/NAD-bd_sf"/>
</dbReference>
<accession>A0A430BZ69</accession>
<dbReference type="PANTHER" id="PTHR43498:SF1">
    <property type="entry name" value="COB--COM HETERODISULFIDE REDUCTASE IRON-SULFUR SUBUNIT A"/>
    <property type="match status" value="1"/>
</dbReference>
<keyword evidence="5" id="KW-0411">Iron-sulfur</keyword>
<organism evidence="7 8">
    <name type="scientific">Sphingobium yanoikuyae</name>
    <name type="common">Sphingomonas yanoikuyae</name>
    <dbReference type="NCBI Taxonomy" id="13690"/>
    <lineage>
        <taxon>Bacteria</taxon>
        <taxon>Pseudomonadati</taxon>
        <taxon>Pseudomonadota</taxon>
        <taxon>Alphaproteobacteria</taxon>
        <taxon>Sphingomonadales</taxon>
        <taxon>Sphingomonadaceae</taxon>
        <taxon>Sphingobium</taxon>
    </lineage>
</organism>
<keyword evidence="3" id="KW-0560">Oxidoreductase</keyword>
<dbReference type="PANTHER" id="PTHR43498">
    <property type="entry name" value="FERREDOXIN:COB-COM HETERODISULFIDE REDUCTASE SUBUNIT A"/>
    <property type="match status" value="1"/>
</dbReference>
<keyword evidence="2" id="KW-0479">Metal-binding</keyword>
<feature type="compositionally biased region" description="Acidic residues" evidence="6">
    <location>
        <begin position="525"/>
        <end position="571"/>
    </location>
</feature>
<dbReference type="SUPFAM" id="SSF51905">
    <property type="entry name" value="FAD/NAD(P)-binding domain"/>
    <property type="match status" value="1"/>
</dbReference>
<evidence type="ECO:0000256" key="1">
    <source>
        <dbReference type="ARBA" id="ARBA00022485"/>
    </source>
</evidence>
<reference evidence="7 8" key="1">
    <citation type="submission" date="2018-07" db="EMBL/GenBank/DDBJ databases">
        <title>Genomic and Epidemiologic Investigation of an Indolent Hospital Outbreak.</title>
        <authorList>
            <person name="Johnson R.C."/>
            <person name="Deming C."/>
            <person name="Conlan S."/>
            <person name="Zellmer C.J."/>
            <person name="Michelin A.V."/>
            <person name="Lee-Lin S."/>
            <person name="Thomas P.J."/>
            <person name="Park M."/>
            <person name="Weingarten R.A."/>
            <person name="Less J."/>
            <person name="Dekker J.P."/>
            <person name="Frank K.M."/>
            <person name="Musser K.A."/>
            <person name="Mcquiston J.R."/>
            <person name="Henderson D.K."/>
            <person name="Lau A.F."/>
            <person name="Palmore T.N."/>
            <person name="Segre J.A."/>
        </authorList>
    </citation>
    <scope>NUCLEOTIDE SEQUENCE [LARGE SCALE GENOMIC DNA]</scope>
    <source>
        <strain evidence="7 8">SK-NIH.Env6_1116</strain>
    </source>
</reference>
<evidence type="ECO:0000256" key="4">
    <source>
        <dbReference type="ARBA" id="ARBA00023004"/>
    </source>
</evidence>
<evidence type="ECO:0000313" key="8">
    <source>
        <dbReference type="Proteomes" id="UP000287401"/>
    </source>
</evidence>
<name>A0A430BZ69_SPHYA</name>
<dbReference type="RefSeq" id="WP_125997797.1">
    <property type="nucleotide sequence ID" value="NZ_QRAL01000006.1"/>
</dbReference>
<sequence>MADFTYDLCVYGTSEAGIFAAIAAKRQGLARVCLVIDAQTLDNFSTMGLGRADIGKSRGLGGLYKTFARRTGNIYAYSISYPFASGDIEKLFCSWLGSWGVDVIRSQQVTSVQMTGTVITQLTMDTGMTIAAAQFIDGSLFGDVMQRALPRVAIADSTENGPRGWTIGSESDTAYGESLAGYGKTRPATTGQPYDSAGNLRNGATPAPNLPVGSAWDGIAAPGVRTMVTDDPSRMFPWSRITEGMVNPYNREDVLFAASLIGTGSPFTPNGVAQGKYDLNSIVIMTDPVTHRPTHWDYALLSYAGRDADDRKYLEFMRSRLFFTATDEAFAGAYQNSQNEYGTPRDEFFAGDRYTSRLPYRREGPRLIGEYVMCEMDCRVTDTTQARHYLKPDAICLGTYSMDLKPIAYLPTSPTTILKEGDGENNPNRQVAPDGYQVPLRSILPAAAQCTNLMVVYCAGWTHIGWGSGRIICTNAMMGEAAGIVAALAIQSGNSVHSYATTNYPTLNTVLLGWSAKLVPTPRGDDDDDEDTDGDGIPDDIDDDDDNDGIPDTEDPDDDGDGVADGDEAGG</sequence>
<evidence type="ECO:0000256" key="6">
    <source>
        <dbReference type="SAM" id="MobiDB-lite"/>
    </source>
</evidence>
<dbReference type="Proteomes" id="UP000287401">
    <property type="component" value="Unassembled WGS sequence"/>
</dbReference>
<feature type="region of interest" description="Disordered" evidence="6">
    <location>
        <begin position="159"/>
        <end position="208"/>
    </location>
</feature>
<evidence type="ECO:0000256" key="3">
    <source>
        <dbReference type="ARBA" id="ARBA00023002"/>
    </source>
</evidence>
<evidence type="ECO:0000256" key="2">
    <source>
        <dbReference type="ARBA" id="ARBA00022723"/>
    </source>
</evidence>
<dbReference type="AlphaFoldDB" id="A0A430BZ69"/>
<evidence type="ECO:0000256" key="5">
    <source>
        <dbReference type="ARBA" id="ARBA00023014"/>
    </source>
</evidence>
<dbReference type="EMBL" id="QRAL01000006">
    <property type="protein sequence ID" value="RSU57997.1"/>
    <property type="molecule type" value="Genomic_DNA"/>
</dbReference>
<dbReference type="InterPro" id="IPR039650">
    <property type="entry name" value="HdrA-like"/>
</dbReference>
<feature type="region of interest" description="Disordered" evidence="6">
    <location>
        <begin position="520"/>
        <end position="571"/>
    </location>
</feature>
<dbReference type="GO" id="GO:0046872">
    <property type="term" value="F:metal ion binding"/>
    <property type="evidence" value="ECO:0007669"/>
    <property type="project" value="UniProtKB-KW"/>
</dbReference>
<dbReference type="GO" id="GO:0051539">
    <property type="term" value="F:4 iron, 4 sulfur cluster binding"/>
    <property type="evidence" value="ECO:0007669"/>
    <property type="project" value="UniProtKB-KW"/>
</dbReference>
<keyword evidence="4" id="KW-0408">Iron</keyword>
<dbReference type="Pfam" id="PF12831">
    <property type="entry name" value="FAD_oxidored"/>
    <property type="match status" value="1"/>
</dbReference>
<gene>
    <name evidence="7" type="ORF">DAH51_07065</name>
</gene>
<evidence type="ECO:0000313" key="7">
    <source>
        <dbReference type="EMBL" id="RSU57997.1"/>
    </source>
</evidence>
<protein>
    <submittedName>
        <fullName evidence="7">FAD-dependent oxidoreductase</fullName>
    </submittedName>
</protein>
<proteinExistence type="predicted"/>